<dbReference type="Gene3D" id="3.40.50.300">
    <property type="entry name" value="P-loop containing nucleotide triphosphate hydrolases"/>
    <property type="match status" value="1"/>
</dbReference>
<dbReference type="EMBL" id="LXEY01000017">
    <property type="protein sequence ID" value="OAV61262.1"/>
    <property type="molecule type" value="Genomic_DNA"/>
</dbReference>
<evidence type="ECO:0000313" key="2">
    <source>
        <dbReference type="EMBL" id="OAV61262.1"/>
    </source>
</evidence>
<feature type="domain" description="AAA+ ATPase" evidence="1">
    <location>
        <begin position="321"/>
        <end position="445"/>
    </location>
</feature>
<name>A0A1B7LZZ2_9MICC</name>
<dbReference type="STRING" id="1837282.A6F49_09865"/>
<evidence type="ECO:0000313" key="3">
    <source>
        <dbReference type="Proteomes" id="UP000078292"/>
    </source>
</evidence>
<dbReference type="GO" id="GO:0005524">
    <property type="term" value="F:ATP binding"/>
    <property type="evidence" value="ECO:0007669"/>
    <property type="project" value="InterPro"/>
</dbReference>
<dbReference type="SMART" id="SM00382">
    <property type="entry name" value="AAA"/>
    <property type="match status" value="1"/>
</dbReference>
<dbReference type="InterPro" id="IPR003593">
    <property type="entry name" value="AAA+_ATPase"/>
</dbReference>
<dbReference type="Proteomes" id="UP000078292">
    <property type="component" value="Unassembled WGS sequence"/>
</dbReference>
<reference evidence="2 3" key="1">
    <citation type="submission" date="2016-04" db="EMBL/GenBank/DDBJ databases">
        <title>First whole genome shotgun sequence of the bacterium Enteractinococcus sp. strain UASWS1574.</title>
        <authorList>
            <person name="Crovadore J."/>
            <person name="Chablais R."/>
            <person name="Lefort F."/>
        </authorList>
    </citation>
    <scope>NUCLEOTIDE SEQUENCE [LARGE SCALE GENOMIC DNA]</scope>
    <source>
        <strain evidence="2 3">UASWS1574</strain>
    </source>
</reference>
<dbReference type="SUPFAM" id="SSF52540">
    <property type="entry name" value="P-loop containing nucleoside triphosphate hydrolases"/>
    <property type="match status" value="1"/>
</dbReference>
<organism evidence="2 3">
    <name type="scientific">Enteractinococcus helveticum</name>
    <dbReference type="NCBI Taxonomy" id="1837282"/>
    <lineage>
        <taxon>Bacteria</taxon>
        <taxon>Bacillati</taxon>
        <taxon>Actinomycetota</taxon>
        <taxon>Actinomycetes</taxon>
        <taxon>Micrococcales</taxon>
        <taxon>Micrococcaceae</taxon>
    </lineage>
</organism>
<protein>
    <submittedName>
        <fullName evidence="2">AAA family ATPase</fullName>
    </submittedName>
</protein>
<keyword evidence="3" id="KW-1185">Reference proteome</keyword>
<dbReference type="GO" id="GO:0016887">
    <property type="term" value="F:ATP hydrolysis activity"/>
    <property type="evidence" value="ECO:0007669"/>
    <property type="project" value="InterPro"/>
</dbReference>
<evidence type="ECO:0000259" key="1">
    <source>
        <dbReference type="SMART" id="SM00382"/>
    </source>
</evidence>
<dbReference type="InterPro" id="IPR003959">
    <property type="entry name" value="ATPase_AAA_core"/>
</dbReference>
<sequence>MFVAPAEVVAATTSQDLARARDQATNWRSKDMGIAEQYLTDAALVDLVKAARELDHEQFARSVMAVQSARAGNFQPIPHIDSASEMFREFLKADLIDGWLYVQEADGYLHPYLVVRIEMEHADRSREARIKITMEADNPTVKRPSRAPRVLYFEDSELVGKTPVDVLISQGAYKETPELKAQYQQRRDAFQHLIDHGFGKQYLFNGRAIRTEDFRSAKDRAQRKVVHDIAANEIAPLRMVTASTLFEPGEHGTVPVVTAVRVFDLSAQDYLDVNTADLTEYQYDTDLKDKLVLPDDQRELLDILTSDITVFTGDIIEGKSSGNVILARGRPGVGKTLTAEVYAEVIGKPLYSIHTGSLGITAEMVRQNLEEIFERAKRWDAVLLLDEADVFVLERGFELQQNAIVAEFLRTLEYYDGLLFLTTNRIHGVDEAILARCAAVIDYMPPHAEHARLIWQNLAAEHDVTLDEQLLDQLVVGFDGITPRDIKMVLRLALRMATHRGAELSMDVFAAAARFRGLAPQLDLEDAVTSAH</sequence>
<dbReference type="AlphaFoldDB" id="A0A1B7LZZ2"/>
<proteinExistence type="predicted"/>
<dbReference type="OrthoDB" id="9809379at2"/>
<dbReference type="PANTHER" id="PTHR46411:SF2">
    <property type="entry name" value="AAA+ ATPASE DOMAIN-CONTAINING PROTEIN"/>
    <property type="match status" value="1"/>
</dbReference>
<dbReference type="RefSeq" id="WP_043057702.1">
    <property type="nucleotide sequence ID" value="NZ_LXEY01000017.1"/>
</dbReference>
<dbReference type="PANTHER" id="PTHR46411">
    <property type="entry name" value="FAMILY ATPASE, PUTATIVE-RELATED"/>
    <property type="match status" value="1"/>
</dbReference>
<accession>A0A1B7LZZ2</accession>
<gene>
    <name evidence="2" type="ORF">A6F49_09865</name>
</gene>
<dbReference type="Pfam" id="PF00004">
    <property type="entry name" value="AAA"/>
    <property type="match status" value="1"/>
</dbReference>
<comment type="caution">
    <text evidence="2">The sequence shown here is derived from an EMBL/GenBank/DDBJ whole genome shotgun (WGS) entry which is preliminary data.</text>
</comment>
<dbReference type="InterPro" id="IPR027417">
    <property type="entry name" value="P-loop_NTPase"/>
</dbReference>